<gene>
    <name evidence="3" type="ORF">EJB05_11837</name>
</gene>
<dbReference type="EMBL" id="RWGY01000007">
    <property type="protein sequence ID" value="TVU38466.1"/>
    <property type="molecule type" value="Genomic_DNA"/>
</dbReference>
<keyword evidence="2" id="KW-0812">Transmembrane</keyword>
<feature type="compositionally biased region" description="Polar residues" evidence="1">
    <location>
        <begin position="187"/>
        <end position="196"/>
    </location>
</feature>
<proteinExistence type="predicted"/>
<feature type="compositionally biased region" description="Basic and acidic residues" evidence="1">
    <location>
        <begin position="155"/>
        <end position="186"/>
    </location>
</feature>
<feature type="region of interest" description="Disordered" evidence="1">
    <location>
        <begin position="141"/>
        <end position="196"/>
    </location>
</feature>
<organism evidence="3 4">
    <name type="scientific">Eragrostis curvula</name>
    <name type="common">weeping love grass</name>
    <dbReference type="NCBI Taxonomy" id="38414"/>
    <lineage>
        <taxon>Eukaryota</taxon>
        <taxon>Viridiplantae</taxon>
        <taxon>Streptophyta</taxon>
        <taxon>Embryophyta</taxon>
        <taxon>Tracheophyta</taxon>
        <taxon>Spermatophyta</taxon>
        <taxon>Magnoliopsida</taxon>
        <taxon>Liliopsida</taxon>
        <taxon>Poales</taxon>
        <taxon>Poaceae</taxon>
        <taxon>PACMAD clade</taxon>
        <taxon>Chloridoideae</taxon>
        <taxon>Eragrostideae</taxon>
        <taxon>Eragrostidinae</taxon>
        <taxon>Eragrostis</taxon>
    </lineage>
</organism>
<reference evidence="3 4" key="1">
    <citation type="journal article" date="2019" name="Sci. Rep.">
        <title>A high-quality genome of Eragrostis curvula grass provides insights into Poaceae evolution and supports new strategies to enhance forage quality.</title>
        <authorList>
            <person name="Carballo J."/>
            <person name="Santos B.A.C.M."/>
            <person name="Zappacosta D."/>
            <person name="Garbus I."/>
            <person name="Selva J.P."/>
            <person name="Gallo C.A."/>
            <person name="Diaz A."/>
            <person name="Albertini E."/>
            <person name="Caccamo M."/>
            <person name="Echenique V."/>
        </authorList>
    </citation>
    <scope>NUCLEOTIDE SEQUENCE [LARGE SCALE GENOMIC DNA]</scope>
    <source>
        <strain evidence="4">cv. Victoria</strain>
        <tissue evidence="3">Leaf</tissue>
    </source>
</reference>
<comment type="caution">
    <text evidence="3">The sequence shown here is derived from an EMBL/GenBank/DDBJ whole genome shotgun (WGS) entry which is preliminary data.</text>
</comment>
<keyword evidence="4" id="KW-1185">Reference proteome</keyword>
<dbReference type="AlphaFoldDB" id="A0A5J9VSC9"/>
<dbReference type="Gramene" id="TVU38466">
    <property type="protein sequence ID" value="TVU38466"/>
    <property type="gene ID" value="EJB05_11837"/>
</dbReference>
<keyword evidence="2" id="KW-0472">Membrane</keyword>
<dbReference type="Proteomes" id="UP000324897">
    <property type="component" value="Chromosome 4"/>
</dbReference>
<keyword evidence="2" id="KW-1133">Transmembrane helix</keyword>
<feature type="transmembrane region" description="Helical" evidence="2">
    <location>
        <begin position="52"/>
        <end position="71"/>
    </location>
</feature>
<accession>A0A5J9VSC9</accession>
<evidence type="ECO:0000256" key="2">
    <source>
        <dbReference type="SAM" id="Phobius"/>
    </source>
</evidence>
<evidence type="ECO:0000313" key="4">
    <source>
        <dbReference type="Proteomes" id="UP000324897"/>
    </source>
</evidence>
<evidence type="ECO:0000256" key="1">
    <source>
        <dbReference type="SAM" id="MobiDB-lite"/>
    </source>
</evidence>
<name>A0A5J9VSC9_9POAL</name>
<evidence type="ECO:0000313" key="3">
    <source>
        <dbReference type="EMBL" id="TVU38466.1"/>
    </source>
</evidence>
<protein>
    <submittedName>
        <fullName evidence="3">Uncharacterized protein</fullName>
    </submittedName>
</protein>
<sequence>MELSSFDLPPAPKTTGLPDWAIVESGEGRLGMFTCYSVTGSGPERYHLWSTFIYDTYVSLMGAYLVFLLILQEVLIEDSSKLNSGQRGHHIIVCTSHKPKVLVLTSSFQGRRLSAARLRPAKSRGRDGWQQHVAQVTGGADWDRGESVSVPSVTVDKEDWKRPSRTIQLERDKQGCQKSSKLDKQGCQKSLKLTTR</sequence>
<feature type="non-terminal residue" evidence="3">
    <location>
        <position position="1"/>
    </location>
</feature>